<dbReference type="InterPro" id="IPR051381">
    <property type="entry name" value="CREB_ATF_subfamily"/>
</dbReference>
<evidence type="ECO:0000256" key="9">
    <source>
        <dbReference type="ARBA" id="ARBA00023125"/>
    </source>
</evidence>
<dbReference type="GO" id="GO:0005634">
    <property type="term" value="C:nucleus"/>
    <property type="evidence" value="ECO:0007669"/>
    <property type="project" value="TreeGrafter"/>
</dbReference>
<feature type="domain" description="BZIP" evidence="16">
    <location>
        <begin position="336"/>
        <end position="399"/>
    </location>
</feature>
<keyword evidence="18" id="KW-1185">Reference proteome</keyword>
<feature type="compositionally biased region" description="Basic and acidic residues" evidence="15">
    <location>
        <begin position="542"/>
        <end position="571"/>
    </location>
</feature>
<feature type="region of interest" description="Disordered" evidence="15">
    <location>
        <begin position="513"/>
        <end position="571"/>
    </location>
</feature>
<keyword evidence="5" id="KW-0256">Endoplasmic reticulum</keyword>
<evidence type="ECO:0000256" key="11">
    <source>
        <dbReference type="ARBA" id="ARBA00023159"/>
    </source>
</evidence>
<dbReference type="PROSITE" id="PS50217">
    <property type="entry name" value="BZIP"/>
    <property type="match status" value="1"/>
</dbReference>
<keyword evidence="7" id="KW-1133">Transmembrane helix</keyword>
<name>A0AAV7KNT8_PLEWA</name>
<dbReference type="InterPro" id="IPR004827">
    <property type="entry name" value="bZIP"/>
</dbReference>
<dbReference type="Gene3D" id="1.20.5.170">
    <property type="match status" value="1"/>
</dbReference>
<protein>
    <recommendedName>
        <fullName evidence="3">Cyclic AMP-responsive element-binding protein 3-like protein 4</fullName>
    </recommendedName>
</protein>
<keyword evidence="12" id="KW-0804">Transcription</keyword>
<keyword evidence="14" id="KW-0539">Nucleus</keyword>
<keyword evidence="9" id="KW-0238">DNA-binding</keyword>
<reference evidence="17" key="1">
    <citation type="journal article" date="2022" name="bioRxiv">
        <title>Sequencing and chromosome-scale assembly of the giantPleurodeles waltlgenome.</title>
        <authorList>
            <person name="Brown T."/>
            <person name="Elewa A."/>
            <person name="Iarovenko S."/>
            <person name="Subramanian E."/>
            <person name="Araus A.J."/>
            <person name="Petzold A."/>
            <person name="Susuki M."/>
            <person name="Suzuki K.-i.T."/>
            <person name="Hayashi T."/>
            <person name="Toyoda A."/>
            <person name="Oliveira C."/>
            <person name="Osipova E."/>
            <person name="Leigh N.D."/>
            <person name="Simon A."/>
            <person name="Yun M.H."/>
        </authorList>
    </citation>
    <scope>NUCLEOTIDE SEQUENCE</scope>
    <source>
        <strain evidence="17">20211129_DDA</strain>
        <tissue evidence="17">Liver</tissue>
    </source>
</reference>
<evidence type="ECO:0000256" key="15">
    <source>
        <dbReference type="SAM" id="MobiDB-lite"/>
    </source>
</evidence>
<dbReference type="GO" id="GO:0005789">
    <property type="term" value="C:endoplasmic reticulum membrane"/>
    <property type="evidence" value="ECO:0007669"/>
    <property type="project" value="UniProtKB-SubCell"/>
</dbReference>
<proteinExistence type="inferred from homology"/>
<comment type="similarity">
    <text evidence="2">Belongs to the bZIP family. ATF subfamily.</text>
</comment>
<keyword evidence="13" id="KW-0325">Glycoprotein</keyword>
<keyword evidence="4" id="KW-0812">Transmembrane</keyword>
<evidence type="ECO:0000256" key="1">
    <source>
        <dbReference type="ARBA" id="ARBA00004648"/>
    </source>
</evidence>
<keyword evidence="10" id="KW-0472">Membrane</keyword>
<keyword evidence="6" id="KW-0735">Signal-anchor</keyword>
<sequence>MQYQKQTQDTNPSKLHILRCEEHAPEACPAKGRLCLNCGVHLLGRRQRKWSERKAINLRNGPAQAPGVELGLARPGCGDPAVERTGSLAGDCAAAELTTAVEALPSGATMEHENEELLGVFFGQQDELFSSSMFPDAESGTFPLSEHVYQAAAEKLFEEWSIHENRALKDRDEPDDFLQLMINPNDVYSSGTPMASPESDSGISDDHRPDSPQHSETSQPEQALAAPYEVVFDIGTLGTIKREAVHSDGIISIQLDDWNTPILVPEPRMVHELPAHPVTSVPKPVQLPLIMTAAELQAVEALYPELMLTDEEKRLLSQEGVALPNNLPLTKAEERILKKVRRKIRNKQSAQDSRRRKKEYIDGLESRVAACSAQNQELHKKVIELEKHNVSLLTQLRRLQSLIKQTSTKAAQTSTCILIFIFSLALLIFPSYSPFRSGTALSKNGYKPTGVISRNILNEAEALEPIEISAKEDAVPGLSPLEETREEKPWEPLQPLAPEDVIVNVVAQRHSQPPPDLIGLMKAKNASLPNQTEGLDQVGQKATERPEKESQRASEQQKDTDLAKPIHADEM</sequence>
<dbReference type="SUPFAM" id="SSF57959">
    <property type="entry name" value="Leucine zipper domain"/>
    <property type="match status" value="1"/>
</dbReference>
<dbReference type="SMART" id="SM00338">
    <property type="entry name" value="BRLZ"/>
    <property type="match status" value="1"/>
</dbReference>
<evidence type="ECO:0000256" key="6">
    <source>
        <dbReference type="ARBA" id="ARBA00022968"/>
    </source>
</evidence>
<evidence type="ECO:0000256" key="5">
    <source>
        <dbReference type="ARBA" id="ARBA00022824"/>
    </source>
</evidence>
<dbReference type="FunFam" id="1.20.5.170:FF:000042">
    <property type="entry name" value="Cyclic AMP-responsive element-binding protein 3-like protein 3"/>
    <property type="match status" value="1"/>
</dbReference>
<keyword evidence="11" id="KW-0010">Activator</keyword>
<dbReference type="PANTHER" id="PTHR45996:SF2">
    <property type="entry name" value="CYCLIC AMP-RESPONSIVE ELEMENT-BINDING PROTEIN 3-LIKE PROTEIN 4"/>
    <property type="match status" value="1"/>
</dbReference>
<evidence type="ECO:0000256" key="4">
    <source>
        <dbReference type="ARBA" id="ARBA00022692"/>
    </source>
</evidence>
<comment type="subcellular location">
    <subcellularLocation>
        <location evidence="1">Endoplasmic reticulum membrane</location>
        <topology evidence="1">Single-pass type II membrane protein</topology>
    </subcellularLocation>
</comment>
<organism evidence="17 18">
    <name type="scientific">Pleurodeles waltl</name>
    <name type="common">Iberian ribbed newt</name>
    <dbReference type="NCBI Taxonomy" id="8319"/>
    <lineage>
        <taxon>Eukaryota</taxon>
        <taxon>Metazoa</taxon>
        <taxon>Chordata</taxon>
        <taxon>Craniata</taxon>
        <taxon>Vertebrata</taxon>
        <taxon>Euteleostomi</taxon>
        <taxon>Amphibia</taxon>
        <taxon>Batrachia</taxon>
        <taxon>Caudata</taxon>
        <taxon>Salamandroidea</taxon>
        <taxon>Salamandridae</taxon>
        <taxon>Pleurodelinae</taxon>
        <taxon>Pleurodeles</taxon>
    </lineage>
</organism>
<evidence type="ECO:0000259" key="16">
    <source>
        <dbReference type="PROSITE" id="PS50217"/>
    </source>
</evidence>
<evidence type="ECO:0000256" key="3">
    <source>
        <dbReference type="ARBA" id="ARBA00013878"/>
    </source>
</evidence>
<comment type="caution">
    <text evidence="17">The sequence shown here is derived from an EMBL/GenBank/DDBJ whole genome shotgun (WGS) entry which is preliminary data.</text>
</comment>
<feature type="region of interest" description="Disordered" evidence="15">
    <location>
        <begin position="183"/>
        <end position="224"/>
    </location>
</feature>
<evidence type="ECO:0000256" key="12">
    <source>
        <dbReference type="ARBA" id="ARBA00023163"/>
    </source>
</evidence>
<keyword evidence="8" id="KW-0805">Transcription regulation</keyword>
<evidence type="ECO:0000256" key="8">
    <source>
        <dbReference type="ARBA" id="ARBA00023015"/>
    </source>
</evidence>
<dbReference type="Pfam" id="PF00170">
    <property type="entry name" value="bZIP_1"/>
    <property type="match status" value="1"/>
</dbReference>
<evidence type="ECO:0000313" key="17">
    <source>
        <dbReference type="EMBL" id="KAJ1080971.1"/>
    </source>
</evidence>
<feature type="compositionally biased region" description="Basic and acidic residues" evidence="15">
    <location>
        <begin position="204"/>
        <end position="213"/>
    </location>
</feature>
<dbReference type="CDD" id="cd14689">
    <property type="entry name" value="bZIP_CREB3"/>
    <property type="match status" value="1"/>
</dbReference>
<dbReference type="InterPro" id="IPR046347">
    <property type="entry name" value="bZIP_sf"/>
</dbReference>
<evidence type="ECO:0000256" key="13">
    <source>
        <dbReference type="ARBA" id="ARBA00023180"/>
    </source>
</evidence>
<evidence type="ECO:0000256" key="7">
    <source>
        <dbReference type="ARBA" id="ARBA00022989"/>
    </source>
</evidence>
<accession>A0AAV7KNT8</accession>
<evidence type="ECO:0000256" key="14">
    <source>
        <dbReference type="ARBA" id="ARBA00023242"/>
    </source>
</evidence>
<dbReference type="GO" id="GO:0000978">
    <property type="term" value="F:RNA polymerase II cis-regulatory region sequence-specific DNA binding"/>
    <property type="evidence" value="ECO:0007669"/>
    <property type="project" value="TreeGrafter"/>
</dbReference>
<evidence type="ECO:0000256" key="10">
    <source>
        <dbReference type="ARBA" id="ARBA00023136"/>
    </source>
</evidence>
<dbReference type="GO" id="GO:0000981">
    <property type="term" value="F:DNA-binding transcription factor activity, RNA polymerase II-specific"/>
    <property type="evidence" value="ECO:0007669"/>
    <property type="project" value="TreeGrafter"/>
</dbReference>
<dbReference type="Proteomes" id="UP001066276">
    <property type="component" value="Chromosome 12"/>
</dbReference>
<dbReference type="PANTHER" id="PTHR45996">
    <property type="entry name" value="AGAP001464-PB"/>
    <property type="match status" value="1"/>
</dbReference>
<dbReference type="EMBL" id="JANPWB010000016">
    <property type="protein sequence ID" value="KAJ1080971.1"/>
    <property type="molecule type" value="Genomic_DNA"/>
</dbReference>
<dbReference type="AlphaFoldDB" id="A0AAV7KNT8"/>
<evidence type="ECO:0000256" key="2">
    <source>
        <dbReference type="ARBA" id="ARBA00009050"/>
    </source>
</evidence>
<evidence type="ECO:0000313" key="18">
    <source>
        <dbReference type="Proteomes" id="UP001066276"/>
    </source>
</evidence>
<gene>
    <name evidence="17" type="ORF">NDU88_001159</name>
</gene>
<feature type="compositionally biased region" description="Polar residues" evidence="15">
    <location>
        <begin position="186"/>
        <end position="202"/>
    </location>
</feature>